<feature type="short sequence motif" description="Gly-cisPro motif, important for rejection of L-amino acids" evidence="2">
    <location>
        <begin position="137"/>
        <end position="138"/>
    </location>
</feature>
<comment type="domain">
    <text evidence="2">A Gly-cisPro motif from one monomer fits into the active site of the other monomer to allow specific chiral rejection of L-amino acids.</text>
</comment>
<reference evidence="5" key="1">
    <citation type="submission" date="2016-08" db="EMBL/GenBank/DDBJ databases">
        <authorList>
            <person name="Holder M.E."/>
            <person name="Ajami N.J."/>
            <person name="Petrosino J.F."/>
        </authorList>
    </citation>
    <scope>NUCLEOTIDE SEQUENCE [LARGE SCALE GENOMIC DNA]</scope>
    <source>
        <strain evidence="5">F0677</strain>
    </source>
</reference>
<dbReference type="GO" id="GO:0106026">
    <property type="term" value="F:Gly-tRNA(Ala) deacylase activity"/>
    <property type="evidence" value="ECO:0007669"/>
    <property type="project" value="UniProtKB-UniRule"/>
</dbReference>
<dbReference type="Pfam" id="PF02580">
    <property type="entry name" value="Tyr_Deacylase"/>
    <property type="match status" value="1"/>
</dbReference>
<comment type="subunit">
    <text evidence="2">Homodimer.</text>
</comment>
<dbReference type="OrthoDB" id="9801395at2"/>
<dbReference type="HAMAP" id="MF_00518">
    <property type="entry name" value="Deacylase_Dtd"/>
    <property type="match status" value="1"/>
</dbReference>
<dbReference type="GO" id="GO:0000049">
    <property type="term" value="F:tRNA binding"/>
    <property type="evidence" value="ECO:0007669"/>
    <property type="project" value="UniProtKB-UniRule"/>
</dbReference>
<name>A0A1B3WDI5_9FIRM</name>
<reference evidence="3" key="2">
    <citation type="submission" date="2016-08" db="EMBL/GenBank/DDBJ databases">
        <authorList>
            <person name="Seilhamer J.J."/>
        </authorList>
    </citation>
    <scope>NUCLEOTIDE SEQUENCE [LARGE SCALE GENOMIC DNA]</scope>
    <source>
        <strain evidence="3">F0677</strain>
    </source>
</reference>
<dbReference type="PANTHER" id="PTHR10472">
    <property type="entry name" value="D-TYROSYL-TRNA TYR DEACYLASE"/>
    <property type="match status" value="1"/>
</dbReference>
<dbReference type="STRING" id="39950.BCB69_03010"/>
<dbReference type="RefSeq" id="WP_022514151.1">
    <property type="nucleotide sequence ID" value="NZ_CP017037.1"/>
</dbReference>
<protein>
    <recommendedName>
        <fullName evidence="2">D-aminoacyl-tRNA deacylase</fullName>
        <shortName evidence="2">DTD</shortName>
        <ecNumber evidence="2">3.1.1.96</ecNumber>
    </recommendedName>
    <alternativeName>
        <fullName evidence="2">Gly-tRNA(Ala) deacylase</fullName>
        <ecNumber evidence="2">3.1.1.-</ecNumber>
    </alternativeName>
</protein>
<dbReference type="EMBL" id="CP017037">
    <property type="protein sequence ID" value="AOH39029.1"/>
    <property type="molecule type" value="Genomic_DNA"/>
</dbReference>
<dbReference type="Proteomes" id="UP000266262">
    <property type="component" value="Unassembled WGS sequence"/>
</dbReference>
<dbReference type="SUPFAM" id="SSF69500">
    <property type="entry name" value="DTD-like"/>
    <property type="match status" value="1"/>
</dbReference>
<dbReference type="KEGG" id="dpn:BCB69_03010"/>
<keyword evidence="2" id="KW-0694">RNA-binding</keyword>
<comment type="similarity">
    <text evidence="1 2">Belongs to the DTD family.</text>
</comment>
<dbReference type="FunFam" id="3.50.80.10:FF:000001">
    <property type="entry name" value="D-aminoacyl-tRNA deacylase"/>
    <property type="match status" value="1"/>
</dbReference>
<dbReference type="EMBL" id="QWKU01000001">
    <property type="protein sequence ID" value="RID94001.1"/>
    <property type="molecule type" value="Genomic_DNA"/>
</dbReference>
<organism evidence="3 5">
    <name type="scientific">Dialister pneumosintes</name>
    <dbReference type="NCBI Taxonomy" id="39950"/>
    <lineage>
        <taxon>Bacteria</taxon>
        <taxon>Bacillati</taxon>
        <taxon>Bacillota</taxon>
        <taxon>Negativicutes</taxon>
        <taxon>Veillonellales</taxon>
        <taxon>Veillonellaceae</taxon>
        <taxon>Dialister</taxon>
    </lineage>
</organism>
<evidence type="ECO:0000313" key="6">
    <source>
        <dbReference type="Proteomes" id="UP000266262"/>
    </source>
</evidence>
<reference evidence="4 6" key="3">
    <citation type="submission" date="2018-08" db="EMBL/GenBank/DDBJ databases">
        <title>Draft genome sequence of Dialister pneumosintes KCOM 1685.</title>
        <authorList>
            <person name="Kook J.-K."/>
            <person name="Park S.-N."/>
            <person name="Lim Y.K."/>
        </authorList>
    </citation>
    <scope>NUCLEOTIDE SEQUENCE [LARGE SCALE GENOMIC DNA]</scope>
    <source>
        <strain evidence="4 6">KCOM 1685</strain>
    </source>
</reference>
<accession>A0A1B3WDI5</accession>
<sequence length="149" mass="16672">MRAVIQRCACCEVLSEGQLVGSVGQGLVIFLGIKKGDTIKDGIYIADKIMNLRIFEDEEGKLNKSILDVDGELMIVSQFTLYGDCRHGRRPSFFDAEEPLKANKLYEDVVTYCREKGISVKTGKFQTMMNVKLDNIGPVTILLDSEKVF</sequence>
<dbReference type="GO" id="GO:0043908">
    <property type="term" value="F:Ser(Gly)-tRNA(Ala) hydrolase activity"/>
    <property type="evidence" value="ECO:0007669"/>
    <property type="project" value="UniProtKB-UniRule"/>
</dbReference>
<dbReference type="EC" id="3.1.1.96" evidence="2"/>
<keyword evidence="6" id="KW-1185">Reference proteome</keyword>
<dbReference type="InterPro" id="IPR003732">
    <property type="entry name" value="Daa-tRNA_deacyls_DTD"/>
</dbReference>
<gene>
    <name evidence="2" type="primary">dtd</name>
    <name evidence="3" type="ORF">BCB69_03010</name>
    <name evidence="4" type="ORF">DX915_00185</name>
</gene>
<dbReference type="Gene3D" id="3.50.80.10">
    <property type="entry name" value="D-tyrosyl-tRNA(Tyr) deacylase"/>
    <property type="match status" value="1"/>
</dbReference>
<keyword evidence="2" id="KW-0963">Cytoplasm</keyword>
<comment type="subcellular location">
    <subcellularLocation>
        <location evidence="2">Cytoplasm</location>
    </subcellularLocation>
</comment>
<proteinExistence type="inferred from homology"/>
<evidence type="ECO:0000313" key="4">
    <source>
        <dbReference type="EMBL" id="RID94001.1"/>
    </source>
</evidence>
<dbReference type="InterPro" id="IPR023509">
    <property type="entry name" value="DTD-like_sf"/>
</dbReference>
<evidence type="ECO:0000313" key="3">
    <source>
        <dbReference type="EMBL" id="AOH39029.1"/>
    </source>
</evidence>
<dbReference type="AlphaFoldDB" id="A0A1B3WDI5"/>
<dbReference type="EC" id="3.1.1.-" evidence="2"/>
<dbReference type="Proteomes" id="UP000094757">
    <property type="component" value="Chromosome"/>
</dbReference>
<dbReference type="GO" id="GO:0051500">
    <property type="term" value="F:D-tyrosyl-tRNA(Tyr) deacylase activity"/>
    <property type="evidence" value="ECO:0007669"/>
    <property type="project" value="TreeGrafter"/>
</dbReference>
<keyword evidence="2" id="KW-0820">tRNA-binding</keyword>
<comment type="function">
    <text evidence="2">An aminoacyl-tRNA editing enzyme that deacylates mischarged D-aminoacyl-tRNAs. Also deacylates mischarged glycyl-tRNA(Ala), protecting cells against glycine mischarging by AlaRS. Acts via tRNA-based rather than protein-based catalysis; rejects L-amino acids rather than detecting D-amino acids in the active site. By recycling D-aminoacyl-tRNA to D-amino acids and free tRNA molecules, this enzyme counteracts the toxicity associated with the formation of D-aminoacyl-tRNA entities in vivo and helps enforce protein L-homochirality.</text>
</comment>
<comment type="catalytic activity">
    <reaction evidence="2">
        <text>glycyl-tRNA(Ala) + H2O = tRNA(Ala) + glycine + H(+)</text>
        <dbReference type="Rhea" id="RHEA:53744"/>
        <dbReference type="Rhea" id="RHEA-COMP:9657"/>
        <dbReference type="Rhea" id="RHEA-COMP:13640"/>
        <dbReference type="ChEBI" id="CHEBI:15377"/>
        <dbReference type="ChEBI" id="CHEBI:15378"/>
        <dbReference type="ChEBI" id="CHEBI:57305"/>
        <dbReference type="ChEBI" id="CHEBI:78442"/>
        <dbReference type="ChEBI" id="CHEBI:78522"/>
    </reaction>
</comment>
<evidence type="ECO:0000313" key="5">
    <source>
        <dbReference type="Proteomes" id="UP000094757"/>
    </source>
</evidence>
<keyword evidence="2" id="KW-0378">Hydrolase</keyword>
<evidence type="ECO:0000256" key="2">
    <source>
        <dbReference type="HAMAP-Rule" id="MF_00518"/>
    </source>
</evidence>
<dbReference type="PANTHER" id="PTHR10472:SF5">
    <property type="entry name" value="D-AMINOACYL-TRNA DEACYLASE 1"/>
    <property type="match status" value="1"/>
</dbReference>
<evidence type="ECO:0000256" key="1">
    <source>
        <dbReference type="ARBA" id="ARBA00009673"/>
    </source>
</evidence>
<dbReference type="GO" id="GO:0005737">
    <property type="term" value="C:cytoplasm"/>
    <property type="evidence" value="ECO:0007669"/>
    <property type="project" value="UniProtKB-SubCell"/>
</dbReference>
<dbReference type="GO" id="GO:0019478">
    <property type="term" value="P:D-amino acid catabolic process"/>
    <property type="evidence" value="ECO:0007669"/>
    <property type="project" value="UniProtKB-UniRule"/>
</dbReference>
<dbReference type="NCBIfam" id="TIGR00256">
    <property type="entry name" value="D-aminoacyl-tRNA deacylase"/>
    <property type="match status" value="1"/>
</dbReference>
<comment type="catalytic activity">
    <reaction evidence="2">
        <text>a D-aminoacyl-tRNA + H2O = a tRNA + a D-alpha-amino acid + H(+)</text>
        <dbReference type="Rhea" id="RHEA:13953"/>
        <dbReference type="Rhea" id="RHEA-COMP:10123"/>
        <dbReference type="Rhea" id="RHEA-COMP:10124"/>
        <dbReference type="ChEBI" id="CHEBI:15377"/>
        <dbReference type="ChEBI" id="CHEBI:15378"/>
        <dbReference type="ChEBI" id="CHEBI:59871"/>
        <dbReference type="ChEBI" id="CHEBI:78442"/>
        <dbReference type="ChEBI" id="CHEBI:79333"/>
        <dbReference type="EC" id="3.1.1.96"/>
    </reaction>
</comment>